<keyword evidence="1" id="KW-0969">Cilium</keyword>
<keyword evidence="1" id="KW-0966">Cell projection</keyword>
<reference evidence="1" key="1">
    <citation type="submission" date="2024-03" db="EMBL/GenBank/DDBJ databases">
        <title>Human intestinal bacterial collection.</title>
        <authorList>
            <person name="Pauvert C."/>
            <person name="Hitch T.C.A."/>
            <person name="Clavel T."/>
        </authorList>
    </citation>
    <scope>NUCLEOTIDE SEQUENCE</scope>
    <source>
        <strain evidence="1">CLA-AA-H227</strain>
    </source>
</reference>
<organism evidence="1 2">
    <name type="scientific">Robertmurraya yapensis</name>
    <name type="common">ex Hitch et al 2024</name>
    <dbReference type="NCBI Taxonomy" id="3133160"/>
    <lineage>
        <taxon>Bacteria</taxon>
        <taxon>Bacillati</taxon>
        <taxon>Bacillota</taxon>
        <taxon>Bacilli</taxon>
        <taxon>Bacillales</taxon>
        <taxon>Bacillaceae</taxon>
        <taxon>Robertmurraya</taxon>
    </lineage>
</organism>
<name>A0ACC6S959_9BACI</name>
<protein>
    <submittedName>
        <fullName evidence="1">Flagellar biosynthetic protein FliO</fullName>
    </submittedName>
</protein>
<evidence type="ECO:0000313" key="1">
    <source>
        <dbReference type="EMBL" id="MEQ2526495.1"/>
    </source>
</evidence>
<dbReference type="Proteomes" id="UP001439875">
    <property type="component" value="Unassembled WGS sequence"/>
</dbReference>
<gene>
    <name evidence="1" type="ORF">WMO40_07265</name>
</gene>
<keyword evidence="1" id="KW-0282">Flagellum</keyword>
<comment type="caution">
    <text evidence="1">The sequence shown here is derived from an EMBL/GenBank/DDBJ whole genome shotgun (WGS) entry which is preliminary data.</text>
</comment>
<evidence type="ECO:0000313" key="2">
    <source>
        <dbReference type="Proteomes" id="UP001439875"/>
    </source>
</evidence>
<accession>A0ACC6S959</accession>
<sequence>MQKIHKIIKVMLLLFVVLIGADIKVYAEQDNSVKDWIEEPTEENSKTKQTPEKETDDGTVQENTTVGITAWDIIKMIFATIFVIALLYFLLKYINKKSHGYKDSQLIQNIGGAPLGANRSVQMIKVGERVLVVGVGENIQLLKEIEDEAEVRQIIEDYNNKMEQLISPSDIVTKVLQRTKSLNVFEKEKENTSFSSVLKSQLDKISKDRKKLYDEMEKKGSDER</sequence>
<proteinExistence type="predicted"/>
<keyword evidence="2" id="KW-1185">Reference proteome</keyword>
<dbReference type="EMBL" id="JBBMEW010000004">
    <property type="protein sequence ID" value="MEQ2526495.1"/>
    <property type="molecule type" value="Genomic_DNA"/>
</dbReference>